<dbReference type="Gene3D" id="3.30.450.20">
    <property type="entry name" value="PAS domain"/>
    <property type="match status" value="1"/>
</dbReference>
<dbReference type="PROSITE" id="PS50883">
    <property type="entry name" value="EAL"/>
    <property type="match status" value="1"/>
</dbReference>
<feature type="domain" description="PAS" evidence="2">
    <location>
        <begin position="322"/>
        <end position="385"/>
    </location>
</feature>
<evidence type="ECO:0000259" key="3">
    <source>
        <dbReference type="PROSITE" id="PS50883"/>
    </source>
</evidence>
<feature type="transmembrane region" description="Helical" evidence="1">
    <location>
        <begin position="188"/>
        <end position="211"/>
    </location>
</feature>
<keyword evidence="1" id="KW-0472">Membrane</keyword>
<dbReference type="InterPro" id="IPR035965">
    <property type="entry name" value="PAS-like_dom_sf"/>
</dbReference>
<dbReference type="InterPro" id="IPR029787">
    <property type="entry name" value="Nucleotide_cyclase"/>
</dbReference>
<accession>A0ABW4X8G2</accession>
<evidence type="ECO:0000259" key="4">
    <source>
        <dbReference type="PROSITE" id="PS50887"/>
    </source>
</evidence>
<organism evidence="5 6">
    <name type="scientific">Blastococcus deserti</name>
    <dbReference type="NCBI Taxonomy" id="2259033"/>
    <lineage>
        <taxon>Bacteria</taxon>
        <taxon>Bacillati</taxon>
        <taxon>Actinomycetota</taxon>
        <taxon>Actinomycetes</taxon>
        <taxon>Geodermatophilales</taxon>
        <taxon>Geodermatophilaceae</taxon>
        <taxon>Blastococcus</taxon>
    </lineage>
</organism>
<dbReference type="InterPro" id="IPR043128">
    <property type="entry name" value="Rev_trsase/Diguanyl_cyclase"/>
</dbReference>
<sequence>MDPRRTVLLGCAALGLTGCAAAVAVPSWLPVADAGVAAVGLIVSVLLWSVGSSSGRGLRGWRLLALAPPLPVAGTALAYLLRPADGIDLAVLRWVPTVPGYVIAIVAILTLVERCRLRAGPRVAVELALFTSACLVAVQMMIVGPRGSWADLELAEGLVLGAAVVATSVTMAAAVTVLGVVDVRRRRMALVLLAGAVLLTTGRALATSALMSGSSGVLDGSRFLVVCGLSLLGLAALMDPGPAREPADRHPDAGGRATDLGHVLPHLAMLLAMTVAGVVTMLGSLPSQVTVTGVLACAGLATAHRVLALREERRTAARLRRSEAYFRSLVHSSGDGVVILDDALRINWTSPALERALGNPAPTLLGRLLLEAVHPDDVPALAAVLPVAGIAPDADPGGAGLLTVRLPDAAGEWHYLEAGVSDLRRHPDVGAVVLHCRDMTERNAREQALQAVAYTDPMTGLPNRAGVLRLLQDAVTGPGGPTTLLMVDLLGLTAARENAGRETGTLAVAEIGRRLRATVRGEDTVARMGGGAFAVLSHGADADADRLAHRCLSAVEQPIVTPAGLVELTAGIGVVDIEQGSDVEAVLARADLAVRAAHEAGAGRARRYDDALGEAAARRDLLRSELAGAAARDELYLLFQPIVSLEEERITGVEAQLRWRHGSLGEIPPVEFVPLAERAGLIGGLVRWGLEAAATAATGLPEAGTPLRIGFTVPFGYLSGGTLVTDVESALAVSGLSPERLVLQIGAPAVASDDERLALDVSSVRLMGVHVALDGFGSGASALAHLTRLPIDIVRLDRSLISRIDRDPQSQALCESVIGIARALGLDVVGEGVETAAQLAALTKYGCGFAQGFAVGRPLPLPGITELVAEGAAVLLPGLVGSR</sequence>
<evidence type="ECO:0000259" key="2">
    <source>
        <dbReference type="PROSITE" id="PS50112"/>
    </source>
</evidence>
<feature type="transmembrane region" description="Helical" evidence="1">
    <location>
        <begin position="31"/>
        <end position="51"/>
    </location>
</feature>
<keyword evidence="1" id="KW-0812">Transmembrane</keyword>
<proteinExistence type="predicted"/>
<dbReference type="SUPFAM" id="SSF55785">
    <property type="entry name" value="PYP-like sensor domain (PAS domain)"/>
    <property type="match status" value="1"/>
</dbReference>
<dbReference type="InterPro" id="IPR052155">
    <property type="entry name" value="Biofilm_reg_signaling"/>
</dbReference>
<gene>
    <name evidence="5" type="ORF">ACFSHS_07265</name>
</gene>
<dbReference type="Pfam" id="PF00563">
    <property type="entry name" value="EAL"/>
    <property type="match status" value="1"/>
</dbReference>
<dbReference type="PANTHER" id="PTHR44757">
    <property type="entry name" value="DIGUANYLATE CYCLASE DGCP"/>
    <property type="match status" value="1"/>
</dbReference>
<feature type="transmembrane region" description="Helical" evidence="1">
    <location>
        <begin position="263"/>
        <end position="283"/>
    </location>
</feature>
<dbReference type="CDD" id="cd00130">
    <property type="entry name" value="PAS"/>
    <property type="match status" value="1"/>
</dbReference>
<feature type="transmembrane region" description="Helical" evidence="1">
    <location>
        <begin position="63"/>
        <end position="81"/>
    </location>
</feature>
<reference evidence="6" key="1">
    <citation type="journal article" date="2019" name="Int. J. Syst. Evol. Microbiol.">
        <title>The Global Catalogue of Microorganisms (GCM) 10K type strain sequencing project: providing services to taxonomists for standard genome sequencing and annotation.</title>
        <authorList>
            <consortium name="The Broad Institute Genomics Platform"/>
            <consortium name="The Broad Institute Genome Sequencing Center for Infectious Disease"/>
            <person name="Wu L."/>
            <person name="Ma J."/>
        </authorList>
    </citation>
    <scope>NUCLEOTIDE SEQUENCE [LARGE SCALE GENOMIC DNA]</scope>
    <source>
        <strain evidence="6">JCM 3338</strain>
    </source>
</reference>
<dbReference type="NCBIfam" id="TIGR00254">
    <property type="entry name" value="GGDEF"/>
    <property type="match status" value="1"/>
</dbReference>
<protein>
    <submittedName>
        <fullName evidence="5">Bifunctional diguanylate cyclase/phosphodiesterase</fullName>
    </submittedName>
</protein>
<dbReference type="RefSeq" id="WP_376873588.1">
    <property type="nucleotide sequence ID" value="NZ_JBHUHP010000007.1"/>
</dbReference>
<dbReference type="Gene3D" id="3.20.20.450">
    <property type="entry name" value="EAL domain"/>
    <property type="match status" value="1"/>
</dbReference>
<dbReference type="PROSITE" id="PS51257">
    <property type="entry name" value="PROKAR_LIPOPROTEIN"/>
    <property type="match status" value="1"/>
</dbReference>
<dbReference type="Pfam" id="PF00989">
    <property type="entry name" value="PAS"/>
    <property type="match status" value="1"/>
</dbReference>
<dbReference type="InterPro" id="IPR035919">
    <property type="entry name" value="EAL_sf"/>
</dbReference>
<evidence type="ECO:0000313" key="6">
    <source>
        <dbReference type="Proteomes" id="UP001597402"/>
    </source>
</evidence>
<dbReference type="InterPro" id="IPR013767">
    <property type="entry name" value="PAS_fold"/>
</dbReference>
<feature type="domain" description="GGDEF" evidence="4">
    <location>
        <begin position="480"/>
        <end position="610"/>
    </location>
</feature>
<name>A0ABW4X8G2_9ACTN</name>
<dbReference type="InterPro" id="IPR000014">
    <property type="entry name" value="PAS"/>
</dbReference>
<comment type="caution">
    <text evidence="5">The sequence shown here is derived from an EMBL/GenBank/DDBJ whole genome shotgun (WGS) entry which is preliminary data.</text>
</comment>
<feature type="transmembrane region" description="Helical" evidence="1">
    <location>
        <begin position="93"/>
        <end position="112"/>
    </location>
</feature>
<dbReference type="NCBIfam" id="TIGR00229">
    <property type="entry name" value="sensory_box"/>
    <property type="match status" value="1"/>
</dbReference>
<dbReference type="PROSITE" id="PS50887">
    <property type="entry name" value="GGDEF"/>
    <property type="match status" value="1"/>
</dbReference>
<dbReference type="Pfam" id="PF00990">
    <property type="entry name" value="GGDEF"/>
    <property type="match status" value="1"/>
</dbReference>
<feature type="domain" description="EAL" evidence="3">
    <location>
        <begin position="619"/>
        <end position="872"/>
    </location>
</feature>
<dbReference type="EMBL" id="JBHUHP010000007">
    <property type="protein sequence ID" value="MFD2091374.1"/>
    <property type="molecule type" value="Genomic_DNA"/>
</dbReference>
<dbReference type="PROSITE" id="PS51318">
    <property type="entry name" value="TAT"/>
    <property type="match status" value="1"/>
</dbReference>
<dbReference type="InterPro" id="IPR000160">
    <property type="entry name" value="GGDEF_dom"/>
</dbReference>
<dbReference type="SMART" id="SM00052">
    <property type="entry name" value="EAL"/>
    <property type="match status" value="1"/>
</dbReference>
<feature type="transmembrane region" description="Helical" evidence="1">
    <location>
        <begin position="157"/>
        <end position="181"/>
    </location>
</feature>
<dbReference type="PROSITE" id="PS50112">
    <property type="entry name" value="PAS"/>
    <property type="match status" value="1"/>
</dbReference>
<dbReference type="InterPro" id="IPR006311">
    <property type="entry name" value="TAT_signal"/>
</dbReference>
<dbReference type="CDD" id="cd01949">
    <property type="entry name" value="GGDEF"/>
    <property type="match status" value="1"/>
</dbReference>
<dbReference type="Proteomes" id="UP001597402">
    <property type="component" value="Unassembled WGS sequence"/>
</dbReference>
<dbReference type="CDD" id="cd01948">
    <property type="entry name" value="EAL"/>
    <property type="match status" value="1"/>
</dbReference>
<evidence type="ECO:0000256" key="1">
    <source>
        <dbReference type="SAM" id="Phobius"/>
    </source>
</evidence>
<feature type="transmembrane region" description="Helical" evidence="1">
    <location>
        <begin position="223"/>
        <end position="242"/>
    </location>
</feature>
<keyword evidence="6" id="KW-1185">Reference proteome</keyword>
<dbReference type="SMART" id="SM00267">
    <property type="entry name" value="GGDEF"/>
    <property type="match status" value="1"/>
</dbReference>
<dbReference type="InterPro" id="IPR001633">
    <property type="entry name" value="EAL_dom"/>
</dbReference>
<dbReference type="PANTHER" id="PTHR44757:SF2">
    <property type="entry name" value="BIOFILM ARCHITECTURE MAINTENANCE PROTEIN MBAA"/>
    <property type="match status" value="1"/>
</dbReference>
<dbReference type="SUPFAM" id="SSF141868">
    <property type="entry name" value="EAL domain-like"/>
    <property type="match status" value="1"/>
</dbReference>
<feature type="transmembrane region" description="Helical" evidence="1">
    <location>
        <begin position="124"/>
        <end position="145"/>
    </location>
</feature>
<evidence type="ECO:0000313" key="5">
    <source>
        <dbReference type="EMBL" id="MFD2091374.1"/>
    </source>
</evidence>
<dbReference type="SUPFAM" id="SSF55073">
    <property type="entry name" value="Nucleotide cyclase"/>
    <property type="match status" value="1"/>
</dbReference>
<keyword evidence="1" id="KW-1133">Transmembrane helix</keyword>
<dbReference type="Gene3D" id="3.30.70.270">
    <property type="match status" value="1"/>
</dbReference>
<dbReference type="SMART" id="SM00091">
    <property type="entry name" value="PAS"/>
    <property type="match status" value="1"/>
</dbReference>